<dbReference type="EMBL" id="JBHTMK010000008">
    <property type="protein sequence ID" value="MFD1365183.1"/>
    <property type="molecule type" value="Genomic_DNA"/>
</dbReference>
<evidence type="ECO:0000259" key="8">
    <source>
        <dbReference type="PROSITE" id="PS50885"/>
    </source>
</evidence>
<feature type="domain" description="HAMP" evidence="8">
    <location>
        <begin position="216"/>
        <end position="268"/>
    </location>
</feature>
<dbReference type="Pfam" id="PF00015">
    <property type="entry name" value="MCPsignal"/>
    <property type="match status" value="1"/>
</dbReference>
<dbReference type="PANTHER" id="PTHR32089">
    <property type="entry name" value="METHYL-ACCEPTING CHEMOTAXIS PROTEIN MCPB"/>
    <property type="match status" value="1"/>
</dbReference>
<accession>A0ABW4A417</accession>
<proteinExistence type="inferred from homology"/>
<evidence type="ECO:0000259" key="7">
    <source>
        <dbReference type="PROSITE" id="PS50111"/>
    </source>
</evidence>
<reference evidence="10" key="1">
    <citation type="journal article" date="2019" name="Int. J. Syst. Evol. Microbiol.">
        <title>The Global Catalogue of Microorganisms (GCM) 10K type strain sequencing project: providing services to taxonomists for standard genome sequencing and annotation.</title>
        <authorList>
            <consortium name="The Broad Institute Genomics Platform"/>
            <consortium name="The Broad Institute Genome Sequencing Center for Infectious Disease"/>
            <person name="Wu L."/>
            <person name="Ma J."/>
        </authorList>
    </citation>
    <scope>NUCLEOTIDE SEQUENCE [LARGE SCALE GENOMIC DNA]</scope>
    <source>
        <strain evidence="10">CCM 7526</strain>
    </source>
</reference>
<keyword evidence="2 6" id="KW-1133">Transmembrane helix</keyword>
<dbReference type="InterPro" id="IPR003660">
    <property type="entry name" value="HAMP_dom"/>
</dbReference>
<dbReference type="PROSITE" id="PS50885">
    <property type="entry name" value="HAMP"/>
    <property type="match status" value="1"/>
</dbReference>
<dbReference type="InterPro" id="IPR004089">
    <property type="entry name" value="MCPsignal_dom"/>
</dbReference>
<name>A0ABW4A417_9ACTN</name>
<dbReference type="PROSITE" id="PS50111">
    <property type="entry name" value="CHEMOTAXIS_TRANSDUC_2"/>
    <property type="match status" value="1"/>
</dbReference>
<evidence type="ECO:0000313" key="9">
    <source>
        <dbReference type="EMBL" id="MFD1365183.1"/>
    </source>
</evidence>
<dbReference type="SMART" id="SM00283">
    <property type="entry name" value="MA"/>
    <property type="match status" value="1"/>
</dbReference>
<keyword evidence="1 6" id="KW-0812">Transmembrane</keyword>
<dbReference type="SMART" id="SM00304">
    <property type="entry name" value="HAMP"/>
    <property type="match status" value="2"/>
</dbReference>
<dbReference type="SUPFAM" id="SSF58104">
    <property type="entry name" value="Methyl-accepting chemotaxis protein (MCP) signaling domain"/>
    <property type="match status" value="1"/>
</dbReference>
<organism evidence="9 10">
    <name type="scientific">Actinoplanes sichuanensis</name>
    <dbReference type="NCBI Taxonomy" id="512349"/>
    <lineage>
        <taxon>Bacteria</taxon>
        <taxon>Bacillati</taxon>
        <taxon>Actinomycetota</taxon>
        <taxon>Actinomycetes</taxon>
        <taxon>Micromonosporales</taxon>
        <taxon>Micromonosporaceae</taxon>
        <taxon>Actinoplanes</taxon>
    </lineage>
</organism>
<comment type="similarity">
    <text evidence="4">Belongs to the methyl-accepting chemotaxis (MCP) protein family.</text>
</comment>
<evidence type="ECO:0000256" key="3">
    <source>
        <dbReference type="ARBA" id="ARBA00023224"/>
    </source>
</evidence>
<gene>
    <name evidence="9" type="ORF">ACFQ5G_07500</name>
</gene>
<dbReference type="RefSeq" id="WP_317795420.1">
    <property type="nucleotide sequence ID" value="NZ_AP028461.1"/>
</dbReference>
<dbReference type="Pfam" id="PF12729">
    <property type="entry name" value="4HB_MCP_1"/>
    <property type="match status" value="1"/>
</dbReference>
<feature type="domain" description="Methyl-accepting transducer" evidence="7">
    <location>
        <begin position="273"/>
        <end position="516"/>
    </location>
</feature>
<sequence>MAVGGAVRSLSLRASMLLTSAVALLAAVVAAVVGVERMDAIADRAQSIYAESLVPVSTVQDIQQLIWHSRWASLSNLTATDPAKAAVYADETKAQLDLVSVRLDEYRGLTVTAAERAAMTTFEDSWGTYLELRDQSSALKKAGKLEEWQAFRSSTLNPALAQVIADLDALRTLSQQQAQAQAVAARSAAGSARIAILAALAVGVLLAGVVSVLMARALSRRLDGLGAVLAAMADGDLTERQADSAGNEIGRMSRSVHRVATQMRATMSTLAAASASLSARAGELQSASQNLSGNTEQNSSKIQLIDAAADEVTAGVHAVAGGAEQMGAAIREIAMSATEAATVASEAVQSAGRAEQVMAKLGASSAEIDSVVKAITAIAEQTNLLALNATIEAARAGETGKGFAVVAGEVKDLAQETAKATEEISRRIEAIQSDTRIAVDAISGIGQVIGRINDYQNTIASAVEQQSATTNSMSSDLSRAATGTSQISSQLDEVVKLSDSTRAAAQSTQTAADELARISQDLDTTVSSFRY</sequence>
<dbReference type="PANTHER" id="PTHR32089:SF112">
    <property type="entry name" value="LYSOZYME-LIKE PROTEIN-RELATED"/>
    <property type="match status" value="1"/>
</dbReference>
<comment type="caution">
    <text evidence="9">The sequence shown here is derived from an EMBL/GenBank/DDBJ whole genome shotgun (WGS) entry which is preliminary data.</text>
</comment>
<dbReference type="Proteomes" id="UP001597183">
    <property type="component" value="Unassembled WGS sequence"/>
</dbReference>
<keyword evidence="10" id="KW-1185">Reference proteome</keyword>
<dbReference type="InterPro" id="IPR024478">
    <property type="entry name" value="HlyB_4HB_MCP"/>
</dbReference>
<evidence type="ECO:0000256" key="5">
    <source>
        <dbReference type="PROSITE-ProRule" id="PRU00284"/>
    </source>
</evidence>
<feature type="transmembrane region" description="Helical" evidence="6">
    <location>
        <begin position="194"/>
        <end position="215"/>
    </location>
</feature>
<evidence type="ECO:0000256" key="2">
    <source>
        <dbReference type="ARBA" id="ARBA00022989"/>
    </source>
</evidence>
<dbReference type="InterPro" id="IPR004090">
    <property type="entry name" value="Chemotax_Me-accpt_rcpt"/>
</dbReference>
<protein>
    <submittedName>
        <fullName evidence="9">Methyl-accepting chemotaxis protein</fullName>
    </submittedName>
</protein>
<evidence type="ECO:0000256" key="1">
    <source>
        <dbReference type="ARBA" id="ARBA00022692"/>
    </source>
</evidence>
<dbReference type="Gene3D" id="1.10.287.950">
    <property type="entry name" value="Methyl-accepting chemotaxis protein"/>
    <property type="match status" value="1"/>
</dbReference>
<dbReference type="PRINTS" id="PR00260">
    <property type="entry name" value="CHEMTRNSDUCR"/>
</dbReference>
<evidence type="ECO:0000256" key="6">
    <source>
        <dbReference type="SAM" id="Phobius"/>
    </source>
</evidence>
<keyword evidence="3 5" id="KW-0807">Transducer</keyword>
<dbReference type="Pfam" id="PF00672">
    <property type="entry name" value="HAMP"/>
    <property type="match status" value="1"/>
</dbReference>
<evidence type="ECO:0000313" key="10">
    <source>
        <dbReference type="Proteomes" id="UP001597183"/>
    </source>
</evidence>
<keyword evidence="6" id="KW-0472">Membrane</keyword>
<evidence type="ECO:0000256" key="4">
    <source>
        <dbReference type="ARBA" id="ARBA00029447"/>
    </source>
</evidence>